<dbReference type="GeneID" id="109409173"/>
<dbReference type="PANTHER" id="PTHR11732">
    <property type="entry name" value="ALDO/KETO REDUCTASE"/>
    <property type="match status" value="1"/>
</dbReference>
<name>A0ABM1ZFC3_AEDAL</name>
<dbReference type="InterPro" id="IPR023210">
    <property type="entry name" value="NADP_OxRdtase_dom"/>
</dbReference>
<protein>
    <recommendedName>
        <fullName evidence="1">NADP-dependent oxidoreductase domain-containing protein</fullName>
    </recommendedName>
</protein>
<dbReference type="Proteomes" id="UP000069940">
    <property type="component" value="Unassembled WGS sequence"/>
</dbReference>
<dbReference type="PROSITE" id="PS00062">
    <property type="entry name" value="ALDOKETO_REDUCTASE_2"/>
    <property type="match status" value="1"/>
</dbReference>
<reference evidence="3" key="1">
    <citation type="journal article" date="2015" name="Proc. Natl. Acad. Sci. U.S.A.">
        <title>Genome sequence of the Asian Tiger mosquito, Aedes albopictus, reveals insights into its biology, genetics, and evolution.</title>
        <authorList>
            <person name="Chen X.G."/>
            <person name="Jiang X."/>
            <person name="Gu J."/>
            <person name="Xu M."/>
            <person name="Wu Y."/>
            <person name="Deng Y."/>
            <person name="Zhang C."/>
            <person name="Bonizzoni M."/>
            <person name="Dermauw W."/>
            <person name="Vontas J."/>
            <person name="Armbruster P."/>
            <person name="Huang X."/>
            <person name="Yang Y."/>
            <person name="Zhang H."/>
            <person name="He W."/>
            <person name="Peng H."/>
            <person name="Liu Y."/>
            <person name="Wu K."/>
            <person name="Chen J."/>
            <person name="Lirakis M."/>
            <person name="Topalis P."/>
            <person name="Van Leeuwen T."/>
            <person name="Hall A.B."/>
            <person name="Jiang X."/>
            <person name="Thorpe C."/>
            <person name="Mueller R.L."/>
            <person name="Sun C."/>
            <person name="Waterhouse R.M."/>
            <person name="Yan G."/>
            <person name="Tu Z.J."/>
            <person name="Fang X."/>
            <person name="James A.A."/>
        </authorList>
    </citation>
    <scope>NUCLEOTIDE SEQUENCE [LARGE SCALE GENOMIC DNA]</scope>
    <source>
        <strain evidence="3">Foshan</strain>
    </source>
</reference>
<dbReference type="RefSeq" id="XP_019538137.2">
    <property type="nucleotide sequence ID" value="XM_019682592.3"/>
</dbReference>
<feature type="domain" description="NADP-dependent oxidoreductase" evidence="1">
    <location>
        <begin position="19"/>
        <end position="295"/>
    </location>
</feature>
<dbReference type="EnsemblMetazoa" id="AALFPA23_017931.R26293">
    <property type="protein sequence ID" value="AALFPA23_017931.P26293"/>
    <property type="gene ID" value="AALFPA23_017931"/>
</dbReference>
<dbReference type="PRINTS" id="PR00069">
    <property type="entry name" value="ALDKETRDTASE"/>
</dbReference>
<evidence type="ECO:0000259" key="1">
    <source>
        <dbReference type="Pfam" id="PF00248"/>
    </source>
</evidence>
<dbReference type="Pfam" id="PF00248">
    <property type="entry name" value="Aldo_ket_red"/>
    <property type="match status" value="1"/>
</dbReference>
<dbReference type="InterPro" id="IPR036812">
    <property type="entry name" value="NAD(P)_OxRdtase_dom_sf"/>
</dbReference>
<proteinExistence type="predicted"/>
<sequence length="323" mass="36648">MWASVPRVKFFNGFEIPLIGLGTYLTKGEEGVRAIKQAIDIGYRHIDTAYRYGNECEVGRALNEKISEGFITREDLFVTTKLWNSFHAPMLVPEAFQRSLQNLQLEYVDLYLMHMPMGLAFRGFREQDLITYDKSGKVAFSNVDFCDTWKAMEDLVRGGQVRSIGVSNFNCEQLSRLLSKANIKPVTNQVECNPGFTQKPLIQFCRHHGITVTAFSPMGRVDRSDSSCRVTADVLQHPQVAAIGAKYGKTPGQVVLRYLIDIGTIPIPKPSNRAETVQNIDIFDFRLTPDEIALMGRFEGGKRAVPLKYYSHHPEYPFQREEI</sequence>
<dbReference type="SUPFAM" id="SSF51430">
    <property type="entry name" value="NAD(P)-linked oxidoreductase"/>
    <property type="match status" value="1"/>
</dbReference>
<accession>A0ABM1ZFC3</accession>
<dbReference type="Gene3D" id="3.20.20.100">
    <property type="entry name" value="NADP-dependent oxidoreductase domain"/>
    <property type="match status" value="1"/>
</dbReference>
<keyword evidence="3" id="KW-1185">Reference proteome</keyword>
<dbReference type="PIRSF" id="PIRSF000097">
    <property type="entry name" value="AKR"/>
    <property type="match status" value="1"/>
</dbReference>
<organism evidence="2 3">
    <name type="scientific">Aedes albopictus</name>
    <name type="common">Asian tiger mosquito</name>
    <name type="synonym">Stegomyia albopicta</name>
    <dbReference type="NCBI Taxonomy" id="7160"/>
    <lineage>
        <taxon>Eukaryota</taxon>
        <taxon>Metazoa</taxon>
        <taxon>Ecdysozoa</taxon>
        <taxon>Arthropoda</taxon>
        <taxon>Hexapoda</taxon>
        <taxon>Insecta</taxon>
        <taxon>Pterygota</taxon>
        <taxon>Neoptera</taxon>
        <taxon>Endopterygota</taxon>
        <taxon>Diptera</taxon>
        <taxon>Nematocera</taxon>
        <taxon>Culicoidea</taxon>
        <taxon>Culicidae</taxon>
        <taxon>Culicinae</taxon>
        <taxon>Aedini</taxon>
        <taxon>Aedes</taxon>
        <taxon>Stegomyia</taxon>
    </lineage>
</organism>
<dbReference type="PROSITE" id="PS00798">
    <property type="entry name" value="ALDOKETO_REDUCTASE_1"/>
    <property type="match status" value="1"/>
</dbReference>
<reference evidence="2" key="2">
    <citation type="submission" date="2025-05" db="UniProtKB">
        <authorList>
            <consortium name="EnsemblMetazoa"/>
        </authorList>
    </citation>
    <scope>IDENTIFICATION</scope>
    <source>
        <strain evidence="2">Foshan</strain>
    </source>
</reference>
<evidence type="ECO:0000313" key="3">
    <source>
        <dbReference type="Proteomes" id="UP000069940"/>
    </source>
</evidence>
<dbReference type="InterPro" id="IPR020471">
    <property type="entry name" value="AKR"/>
</dbReference>
<dbReference type="InterPro" id="IPR018170">
    <property type="entry name" value="Aldo/ket_reductase_CS"/>
</dbReference>
<evidence type="ECO:0000313" key="2">
    <source>
        <dbReference type="EnsemblMetazoa" id="AALFPA23_017931.P26293"/>
    </source>
</evidence>